<evidence type="ECO:0000256" key="12">
    <source>
        <dbReference type="PROSITE-ProRule" id="PRU00221"/>
    </source>
</evidence>
<dbReference type="InterPro" id="IPR001873">
    <property type="entry name" value="ENaC"/>
</dbReference>
<evidence type="ECO:0000256" key="11">
    <source>
        <dbReference type="ARBA" id="ARBA00023303"/>
    </source>
</evidence>
<dbReference type="Gene3D" id="2.60.470.10">
    <property type="entry name" value="Acid-sensing ion channels like domains"/>
    <property type="match status" value="1"/>
</dbReference>
<keyword evidence="7" id="KW-0915">Sodium</keyword>
<dbReference type="PROSITE" id="PS50294">
    <property type="entry name" value="WD_REPEATS_REGION"/>
    <property type="match status" value="2"/>
</dbReference>
<reference evidence="14" key="1">
    <citation type="submission" date="2020-11" db="EMBL/GenBank/DDBJ databases">
        <authorList>
            <person name="Tran Van P."/>
        </authorList>
    </citation>
    <scope>NUCLEOTIDE SEQUENCE</scope>
</reference>
<feature type="repeat" description="WD" evidence="12">
    <location>
        <begin position="449"/>
        <end position="482"/>
    </location>
</feature>
<organism evidence="14">
    <name type="scientific">Timema californicum</name>
    <name type="common">California timema</name>
    <name type="synonym">Walking stick</name>
    <dbReference type="NCBI Taxonomy" id="61474"/>
    <lineage>
        <taxon>Eukaryota</taxon>
        <taxon>Metazoa</taxon>
        <taxon>Ecdysozoa</taxon>
        <taxon>Arthropoda</taxon>
        <taxon>Hexapoda</taxon>
        <taxon>Insecta</taxon>
        <taxon>Pterygota</taxon>
        <taxon>Neoptera</taxon>
        <taxon>Polyneoptera</taxon>
        <taxon>Phasmatodea</taxon>
        <taxon>Timematodea</taxon>
        <taxon>Timematoidea</taxon>
        <taxon>Timematidae</taxon>
        <taxon>Timema</taxon>
    </lineage>
</organism>
<dbReference type="PANTHER" id="PTHR19872:SF7">
    <property type="entry name" value="F-BOX AND WD REPEAT DOMAIN CONTAINING PROTEIN 10B-RELATED"/>
    <property type="match status" value="1"/>
</dbReference>
<keyword evidence="6" id="KW-1133">Transmembrane helix</keyword>
<evidence type="ECO:0000256" key="5">
    <source>
        <dbReference type="ARBA" id="ARBA00022692"/>
    </source>
</evidence>
<dbReference type="InterPro" id="IPR036322">
    <property type="entry name" value="WD40_repeat_dom_sf"/>
</dbReference>
<dbReference type="SMART" id="SM00320">
    <property type="entry name" value="WD40"/>
    <property type="match status" value="5"/>
</dbReference>
<sequence>MSLHSQPEMAEKECFATRFACLQEWFLRASWTKKIRFTTHLLRDSTDHQFTELLLNSIGTYQTKDVVYAACTDSREFPYDAVPRDDDRAMDPRVLDSTMANDSVWFFTLDRGDQLTVMFGLLCLGGGALVRNIHKESTEIIRTRRRVDRMIDGIRETPNSGQTSLTRNVLKSVKISTAHNEKPHKEKSKTNENLKDKIGMTKHNINNKDGGEVQTGVDEEEEGVLKGIETELEAKVRELEASWEKRLDSMRQEINTDDARASMNKNVEKRVNPKIKSAKVKKEPFREDIDRVQLLPLWVNHKIMRNLDRETLTAVRSVNLYWSVMVDDVLKEKQVRRRINQNIDRCQELIVAQRKSNEQIRQSVMNIGNSSSGVVSPVKPCKIDVISDLVKESPTRFHDRHSFYKILYEFFHGRVMACGPRGRLIALSTRDRSVSFYSLQTGSLLPPRLSGHTGPITSICFHPGGDHVFTGSCDATSRCWNVWSCHTVKVYEGHQGAVTSVSSSEELFASGGKDKKVMLFHAWSGHCLGTLHDDHQVTVIVIHTTNRRRIYSGCCGGEIRLLDFDSNSVVSRVSAHQGGVFDLSLCHPLLASSGSDGVVRLWDCYNLEPDNDEAKRITSGKRVGPHTPCVDVCSVRERLTAHERRLQALSLRRRTHPRLRCRKDTPLTTKAVITDAIKQRPEGFSSIAKHLESFPRILTKAEMSHVRRTKTKPRDRCYLSLTKRWLTGSFTVLKNFCLLTSQHGYKYIAEPGRTIFERLLWGSVVLSALVIAVTIILNSWEMFNNRHTMTSIETANYPLWNVPFPAITICALNKVQRSKTRRIVDNMLLPENVSRDFVFEEMGLLVQLIEPVETNISRLRIFQSILDLNKIKAKDIMTEVTAACEDLIIQCRWKKRSVKCSSIFKLFKTYEGFCCSFNYVGVNDDIIKSSFEQPLRMSTSGSSSGLSVLVLLHDPWSYPTVSTLKKIVTLGSEIFFSVAPWLTDSTYEVQKLDPMKRGLRGCLFPWERQLERMKQYTYNNCVMECRVNFIIKLCGCSPYYYPNNERLQMLQEGDIEANLTALLQQPWSYPCSCLPDCTNVYYPLETNEISLSKEAANRYSLFPSSAGSQSVNVENHSVFHVYFAHFMVTRYKRDVYYSWRTLLGELSRLSPEVITVIDGP</sequence>
<dbReference type="EMBL" id="OE180255">
    <property type="protein sequence ID" value="CAD7570917.1"/>
    <property type="molecule type" value="Genomic_DNA"/>
</dbReference>
<keyword evidence="12" id="KW-0853">WD repeat</keyword>
<name>A0A7R9J1L5_TIMCA</name>
<dbReference type="InterPro" id="IPR001680">
    <property type="entry name" value="WD40_rpt"/>
</dbReference>
<evidence type="ECO:0000256" key="2">
    <source>
        <dbReference type="ARBA" id="ARBA00007193"/>
    </source>
</evidence>
<dbReference type="Pfam" id="PF00858">
    <property type="entry name" value="ASC"/>
    <property type="match status" value="1"/>
</dbReference>
<comment type="similarity">
    <text evidence="2 13">Belongs to the amiloride-sensitive sodium channel (TC 1.A.6) family.</text>
</comment>
<dbReference type="AlphaFoldDB" id="A0A7R9J1L5"/>
<gene>
    <name evidence="14" type="ORF">TCMB3V08_LOCUS3604</name>
</gene>
<evidence type="ECO:0000256" key="7">
    <source>
        <dbReference type="ARBA" id="ARBA00023053"/>
    </source>
</evidence>
<evidence type="ECO:0000256" key="8">
    <source>
        <dbReference type="ARBA" id="ARBA00023065"/>
    </source>
</evidence>
<dbReference type="Pfam" id="PF00400">
    <property type="entry name" value="WD40"/>
    <property type="match status" value="3"/>
</dbReference>
<evidence type="ECO:0000313" key="14">
    <source>
        <dbReference type="EMBL" id="CAD7570917.1"/>
    </source>
</evidence>
<keyword evidence="5 13" id="KW-0812">Transmembrane</keyword>
<evidence type="ECO:0000256" key="13">
    <source>
        <dbReference type="RuleBase" id="RU000679"/>
    </source>
</evidence>
<feature type="repeat" description="WD" evidence="12">
    <location>
        <begin position="573"/>
        <end position="603"/>
    </location>
</feature>
<evidence type="ECO:0000256" key="1">
    <source>
        <dbReference type="ARBA" id="ARBA00004141"/>
    </source>
</evidence>
<keyword evidence="4 13" id="KW-0894">Sodium channel</keyword>
<evidence type="ECO:0000256" key="10">
    <source>
        <dbReference type="ARBA" id="ARBA00023201"/>
    </source>
</evidence>
<comment type="subcellular location">
    <subcellularLocation>
        <location evidence="1">Membrane</location>
        <topology evidence="1">Multi-pass membrane protein</topology>
    </subcellularLocation>
</comment>
<keyword evidence="9" id="KW-0472">Membrane</keyword>
<dbReference type="InterPro" id="IPR051075">
    <property type="entry name" value="SCF_subunit_WD-repeat"/>
</dbReference>
<keyword evidence="11 13" id="KW-0407">Ion channel</keyword>
<dbReference type="Gene3D" id="2.130.10.10">
    <property type="entry name" value="YVTN repeat-like/Quinoprotein amine dehydrogenase"/>
    <property type="match status" value="1"/>
</dbReference>
<evidence type="ECO:0000256" key="3">
    <source>
        <dbReference type="ARBA" id="ARBA00022448"/>
    </source>
</evidence>
<keyword evidence="3 13" id="KW-0813">Transport</keyword>
<keyword evidence="8 13" id="KW-0406">Ion transport</keyword>
<dbReference type="InterPro" id="IPR015943">
    <property type="entry name" value="WD40/YVTN_repeat-like_dom_sf"/>
</dbReference>
<evidence type="ECO:0000256" key="4">
    <source>
        <dbReference type="ARBA" id="ARBA00022461"/>
    </source>
</evidence>
<keyword evidence="10 13" id="KW-0739">Sodium transport</keyword>
<dbReference type="GO" id="GO:0005272">
    <property type="term" value="F:sodium channel activity"/>
    <property type="evidence" value="ECO:0007669"/>
    <property type="project" value="UniProtKB-KW"/>
</dbReference>
<accession>A0A7R9J1L5</accession>
<dbReference type="GO" id="GO:0016020">
    <property type="term" value="C:membrane"/>
    <property type="evidence" value="ECO:0007669"/>
    <property type="project" value="UniProtKB-SubCell"/>
</dbReference>
<dbReference type="PROSITE" id="PS50082">
    <property type="entry name" value="WD_REPEATS_2"/>
    <property type="match status" value="2"/>
</dbReference>
<dbReference type="PANTHER" id="PTHR19872">
    <property type="entry name" value="UBIQUITIN LIGASE SPECIFICITY FACTOR/HREP PROTEIN"/>
    <property type="match status" value="1"/>
</dbReference>
<evidence type="ECO:0000256" key="6">
    <source>
        <dbReference type="ARBA" id="ARBA00022989"/>
    </source>
</evidence>
<evidence type="ECO:0000256" key="9">
    <source>
        <dbReference type="ARBA" id="ARBA00023136"/>
    </source>
</evidence>
<dbReference type="SUPFAM" id="SSF50978">
    <property type="entry name" value="WD40 repeat-like"/>
    <property type="match status" value="1"/>
</dbReference>
<proteinExistence type="inferred from homology"/>
<protein>
    <submittedName>
        <fullName evidence="14">(California timema) hypothetical protein</fullName>
    </submittedName>
</protein>